<dbReference type="InterPro" id="IPR008948">
    <property type="entry name" value="L-Aspartase-like"/>
</dbReference>
<comment type="caution">
    <text evidence="2">The sequence shown here is derived from an EMBL/GenBank/DDBJ whole genome shotgun (WGS) entry which is preliminary data.</text>
</comment>
<protein>
    <recommendedName>
        <fullName evidence="1">Fumarate lyase N-terminal domain-containing protein</fullName>
    </recommendedName>
</protein>
<dbReference type="Gene3D" id="1.10.275.10">
    <property type="entry name" value="Fumarase/aspartase (N-terminal domain)"/>
    <property type="match status" value="1"/>
</dbReference>
<dbReference type="InterPro" id="IPR024083">
    <property type="entry name" value="Fumarase/histidase_N"/>
</dbReference>
<dbReference type="EMBL" id="BARS01049451">
    <property type="protein sequence ID" value="GAG33116.1"/>
    <property type="molecule type" value="Genomic_DNA"/>
</dbReference>
<name>X0Y889_9ZZZZ</name>
<sequence>MAERTSPDSPTARGLDSRALDYTASIAFDRRLYRHDIAASIAHARMLARQGIIPGDDAKAIVRGLEEIRAEIEGGEFPFRRELEDIHLNIEVRLKEKIGEAAGRLHTARSRNDQIATDMRLYVMEA</sequence>
<organism evidence="2">
    <name type="scientific">marine sediment metagenome</name>
    <dbReference type="NCBI Taxonomy" id="412755"/>
    <lineage>
        <taxon>unclassified sequences</taxon>
        <taxon>metagenomes</taxon>
        <taxon>ecological metagenomes</taxon>
    </lineage>
</organism>
<dbReference type="Pfam" id="PF00206">
    <property type="entry name" value="Lyase_1"/>
    <property type="match status" value="1"/>
</dbReference>
<dbReference type="FunFam" id="1.10.275.10:FF:000002">
    <property type="entry name" value="Argininosuccinate lyase"/>
    <property type="match status" value="1"/>
</dbReference>
<evidence type="ECO:0000313" key="2">
    <source>
        <dbReference type="EMBL" id="GAG33116.1"/>
    </source>
</evidence>
<dbReference type="PANTHER" id="PTHR43814:SF1">
    <property type="entry name" value="ARGININOSUCCINATE LYASE"/>
    <property type="match status" value="1"/>
</dbReference>
<dbReference type="SUPFAM" id="SSF48557">
    <property type="entry name" value="L-aspartase-like"/>
    <property type="match status" value="1"/>
</dbReference>
<dbReference type="GO" id="GO:0042450">
    <property type="term" value="P:L-arginine biosynthetic process via ornithine"/>
    <property type="evidence" value="ECO:0007669"/>
    <property type="project" value="InterPro"/>
</dbReference>
<dbReference type="InterPro" id="IPR022761">
    <property type="entry name" value="Fumarate_lyase_N"/>
</dbReference>
<feature type="non-terminal residue" evidence="2">
    <location>
        <position position="126"/>
    </location>
</feature>
<dbReference type="InterPro" id="IPR009049">
    <property type="entry name" value="Argininosuccinate_lyase"/>
</dbReference>
<gene>
    <name evidence="2" type="ORF">S01H1_73968</name>
</gene>
<reference evidence="2" key="1">
    <citation type="journal article" date="2014" name="Front. Microbiol.">
        <title>High frequency of phylogenetically diverse reductive dehalogenase-homologous genes in deep subseafloor sedimentary metagenomes.</title>
        <authorList>
            <person name="Kawai M."/>
            <person name="Futagami T."/>
            <person name="Toyoda A."/>
            <person name="Takaki Y."/>
            <person name="Nishi S."/>
            <person name="Hori S."/>
            <person name="Arai W."/>
            <person name="Tsubouchi T."/>
            <person name="Morono Y."/>
            <person name="Uchiyama I."/>
            <person name="Ito T."/>
            <person name="Fujiyama A."/>
            <person name="Inagaki F."/>
            <person name="Takami H."/>
        </authorList>
    </citation>
    <scope>NUCLEOTIDE SEQUENCE</scope>
    <source>
        <strain evidence="2">Expedition CK06-06</strain>
    </source>
</reference>
<dbReference type="GO" id="GO:0005829">
    <property type="term" value="C:cytosol"/>
    <property type="evidence" value="ECO:0007669"/>
    <property type="project" value="TreeGrafter"/>
</dbReference>
<feature type="domain" description="Fumarate lyase N-terminal" evidence="1">
    <location>
        <begin position="21"/>
        <end position="125"/>
    </location>
</feature>
<dbReference type="PANTHER" id="PTHR43814">
    <property type="entry name" value="ARGININOSUCCINATE LYASE"/>
    <property type="match status" value="1"/>
</dbReference>
<accession>X0Y889</accession>
<evidence type="ECO:0000259" key="1">
    <source>
        <dbReference type="Pfam" id="PF00206"/>
    </source>
</evidence>
<dbReference type="AlphaFoldDB" id="X0Y889"/>
<proteinExistence type="predicted"/>
<dbReference type="GO" id="GO:0004056">
    <property type="term" value="F:argininosuccinate lyase activity"/>
    <property type="evidence" value="ECO:0007669"/>
    <property type="project" value="InterPro"/>
</dbReference>